<keyword evidence="2" id="KW-1185">Reference proteome</keyword>
<dbReference type="SUPFAM" id="SSF52833">
    <property type="entry name" value="Thioredoxin-like"/>
    <property type="match status" value="1"/>
</dbReference>
<evidence type="ECO:0000313" key="2">
    <source>
        <dbReference type="Proteomes" id="UP000007382"/>
    </source>
</evidence>
<dbReference type="eggNOG" id="COG3411">
    <property type="taxonomic scope" value="Bacteria"/>
</dbReference>
<dbReference type="Gene3D" id="3.40.30.10">
    <property type="entry name" value="Glutaredoxin"/>
    <property type="match status" value="1"/>
</dbReference>
<dbReference type="KEGG" id="lfc:LFE_1105"/>
<dbReference type="CDD" id="cd02980">
    <property type="entry name" value="TRX_Fd_family"/>
    <property type="match status" value="1"/>
</dbReference>
<gene>
    <name evidence="1" type="ordered locus">LFE_1105</name>
</gene>
<protein>
    <submittedName>
        <fullName evidence="1">Putative ferredoxin</fullName>
    </submittedName>
</protein>
<proteinExistence type="predicted"/>
<organism evidence="1 2">
    <name type="scientific">Leptospirillum ferrooxidans (strain C2-3)</name>
    <dbReference type="NCBI Taxonomy" id="1162668"/>
    <lineage>
        <taxon>Bacteria</taxon>
        <taxon>Pseudomonadati</taxon>
        <taxon>Nitrospirota</taxon>
        <taxon>Nitrospiria</taxon>
        <taxon>Nitrospirales</taxon>
        <taxon>Nitrospiraceae</taxon>
        <taxon>Leptospirillum</taxon>
    </lineage>
</organism>
<dbReference type="EMBL" id="AP012342">
    <property type="protein sequence ID" value="BAM06798.1"/>
    <property type="molecule type" value="Genomic_DNA"/>
</dbReference>
<reference evidence="1 2" key="1">
    <citation type="journal article" date="2012" name="J. Bacteriol.">
        <title>Complete Genome Sequence of Leptospirillum ferrooxidans Strain C2-3, Isolated from a Fresh Volcanic Ash Deposit on the Island of Miyake, Japan.</title>
        <authorList>
            <person name="Fujimura R."/>
            <person name="Sato Y."/>
            <person name="Nishizawa T."/>
            <person name="Oshima K."/>
            <person name="Kim S.-W."/>
            <person name="Hattori M."/>
            <person name="Kamijo T."/>
            <person name="Ohta H."/>
        </authorList>
    </citation>
    <scope>NUCLEOTIDE SEQUENCE [LARGE SCALE GENOMIC DNA]</scope>
    <source>
        <strain evidence="1 2">C2-3</strain>
    </source>
</reference>
<dbReference type="AlphaFoldDB" id="I0INE9"/>
<accession>I0INE9</accession>
<dbReference type="Pfam" id="PF01257">
    <property type="entry name" value="2Fe-2S_thioredx"/>
    <property type="match status" value="1"/>
</dbReference>
<dbReference type="InterPro" id="IPR036249">
    <property type="entry name" value="Thioredoxin-like_sf"/>
</dbReference>
<name>I0INE9_LEPFC</name>
<dbReference type="PATRIC" id="fig|1162668.3.peg.1282"/>
<evidence type="ECO:0000313" key="1">
    <source>
        <dbReference type="EMBL" id="BAM06798.1"/>
    </source>
</evidence>
<dbReference type="HOGENOM" id="CLU_126515_1_1_0"/>
<dbReference type="Proteomes" id="UP000007382">
    <property type="component" value="Chromosome"/>
</dbReference>
<dbReference type="OrthoDB" id="9800597at2"/>
<dbReference type="RefSeq" id="WP_014449288.1">
    <property type="nucleotide sequence ID" value="NC_017094.1"/>
</dbReference>
<dbReference type="STRING" id="1162668.LFE_1105"/>
<reference evidence="2" key="2">
    <citation type="submission" date="2012-03" db="EMBL/GenBank/DDBJ databases">
        <title>The complete genome sequence of the pioneer microbe on fresh volcanic deposit, Leptospirillum ferrooxidans strain C2-3.</title>
        <authorList>
            <person name="Fujimura R."/>
            <person name="Sato Y."/>
            <person name="Nishizawa T."/>
            <person name="Nanba K."/>
            <person name="Oshima K."/>
            <person name="Hattori M."/>
            <person name="Kamijo T."/>
            <person name="Ohta H."/>
        </authorList>
    </citation>
    <scope>NUCLEOTIDE SEQUENCE [LARGE SCALE GENOMIC DNA]</scope>
    <source>
        <strain evidence="2">C2-3</strain>
    </source>
</reference>
<sequence length="111" mass="12257">MFSQPSWKFHLFFCTGNKCLGKGSEDLKLLAQNKLSQTTHAGDLLITKSGCLDLCDYGPIALLYPEGKWFSSMDEKSTSAMIDQILTGQDVLPRNIIYQIPGKDGLNKNGV</sequence>